<organism evidence="6 7">
    <name type="scientific">Cetraspora pellucida</name>
    <dbReference type="NCBI Taxonomy" id="1433469"/>
    <lineage>
        <taxon>Eukaryota</taxon>
        <taxon>Fungi</taxon>
        <taxon>Fungi incertae sedis</taxon>
        <taxon>Mucoromycota</taxon>
        <taxon>Glomeromycotina</taxon>
        <taxon>Glomeromycetes</taxon>
        <taxon>Diversisporales</taxon>
        <taxon>Gigasporaceae</taxon>
        <taxon>Cetraspora</taxon>
    </lineage>
</organism>
<dbReference type="AlphaFoldDB" id="A0A9N9HRP0"/>
<feature type="active site" description="Nucleophile" evidence="3">
    <location>
        <position position="36"/>
    </location>
</feature>
<keyword evidence="7" id="KW-1185">Reference proteome</keyword>
<dbReference type="Pfam" id="PF00085">
    <property type="entry name" value="Thioredoxin"/>
    <property type="match status" value="1"/>
</dbReference>
<keyword evidence="1 4" id="KW-1015">Disulfide bond</keyword>
<feature type="site" description="Deprotonates C-terminal active site Cys" evidence="3">
    <location>
        <position position="27"/>
    </location>
</feature>
<protein>
    <recommendedName>
        <fullName evidence="2">Thioredoxin</fullName>
    </recommendedName>
</protein>
<evidence type="ECO:0000259" key="5">
    <source>
        <dbReference type="PROSITE" id="PS51352"/>
    </source>
</evidence>
<dbReference type="OrthoDB" id="2121326at2759"/>
<feature type="disulfide bond" description="Redox-active" evidence="4">
    <location>
        <begin position="33"/>
        <end position="36"/>
    </location>
</feature>
<dbReference type="PRINTS" id="PR00421">
    <property type="entry name" value="THIOREDOXIN"/>
</dbReference>
<feature type="site" description="Contributes to redox potential value" evidence="3">
    <location>
        <position position="34"/>
    </location>
</feature>
<comment type="similarity">
    <text evidence="2">Belongs to the thioredoxin family.</text>
</comment>
<evidence type="ECO:0000313" key="7">
    <source>
        <dbReference type="Proteomes" id="UP000789759"/>
    </source>
</evidence>
<dbReference type="PROSITE" id="PS51352">
    <property type="entry name" value="THIOREDOXIN_2"/>
    <property type="match status" value="1"/>
</dbReference>
<evidence type="ECO:0000256" key="2">
    <source>
        <dbReference type="PIRNR" id="PIRNR000077"/>
    </source>
</evidence>
<feature type="site" description="Contributes to redox potential value" evidence="3">
    <location>
        <position position="35"/>
    </location>
</feature>
<dbReference type="InterPro" id="IPR036249">
    <property type="entry name" value="Thioredoxin-like_sf"/>
</dbReference>
<dbReference type="NCBIfam" id="TIGR01068">
    <property type="entry name" value="thioredoxin"/>
    <property type="match status" value="1"/>
</dbReference>
<accession>A0A9N9HRP0</accession>
<feature type="active site" description="Nucleophile" evidence="3">
    <location>
        <position position="33"/>
    </location>
</feature>
<dbReference type="PIRSF" id="PIRSF000077">
    <property type="entry name" value="Thioredoxin"/>
    <property type="match status" value="1"/>
</dbReference>
<dbReference type="PANTHER" id="PTHR46115">
    <property type="entry name" value="THIOREDOXIN-LIKE PROTEIN 1"/>
    <property type="match status" value="1"/>
</dbReference>
<dbReference type="InterPro" id="IPR005746">
    <property type="entry name" value="Thioredoxin"/>
</dbReference>
<feature type="domain" description="Thioredoxin" evidence="5">
    <location>
        <begin position="1"/>
        <end position="107"/>
    </location>
</feature>
<dbReference type="Proteomes" id="UP000789759">
    <property type="component" value="Unassembled WGS sequence"/>
</dbReference>
<evidence type="ECO:0000313" key="6">
    <source>
        <dbReference type="EMBL" id="CAG8702201.1"/>
    </source>
</evidence>
<dbReference type="InterPro" id="IPR017937">
    <property type="entry name" value="Thioredoxin_CS"/>
</dbReference>
<sequence length="107" mass="12227">MAYITIKSLDEFNAQLEEAGDQLVVVDFWAEWCGPCKFIAPKFEEFSTKYTNVKFLKVNTDDQSEIAGQQSITSLPTFRFFKNCKRCDDVIGANATKLEEKIQELSN</sequence>
<dbReference type="Gene3D" id="3.40.30.10">
    <property type="entry name" value="Glutaredoxin"/>
    <property type="match status" value="1"/>
</dbReference>
<gene>
    <name evidence="6" type="ORF">CPELLU_LOCUS11884</name>
</gene>
<evidence type="ECO:0000256" key="1">
    <source>
        <dbReference type="ARBA" id="ARBA00023157"/>
    </source>
</evidence>
<reference evidence="6" key="1">
    <citation type="submission" date="2021-06" db="EMBL/GenBank/DDBJ databases">
        <authorList>
            <person name="Kallberg Y."/>
            <person name="Tangrot J."/>
            <person name="Rosling A."/>
        </authorList>
    </citation>
    <scope>NUCLEOTIDE SEQUENCE</scope>
    <source>
        <strain evidence="6">FL966</strain>
    </source>
</reference>
<name>A0A9N9HRP0_9GLOM</name>
<comment type="caution">
    <text evidence="6">The sequence shown here is derived from an EMBL/GenBank/DDBJ whole genome shotgun (WGS) entry which is preliminary data.</text>
</comment>
<dbReference type="PROSITE" id="PS00194">
    <property type="entry name" value="THIOREDOXIN_1"/>
    <property type="match status" value="1"/>
</dbReference>
<proteinExistence type="inferred from homology"/>
<dbReference type="FunFam" id="3.40.30.10:FF:000245">
    <property type="entry name" value="Thioredoxin"/>
    <property type="match status" value="1"/>
</dbReference>
<keyword evidence="4" id="KW-0676">Redox-active center</keyword>
<evidence type="ECO:0000256" key="4">
    <source>
        <dbReference type="PIRSR" id="PIRSR000077-4"/>
    </source>
</evidence>
<dbReference type="EMBL" id="CAJVQA010010915">
    <property type="protein sequence ID" value="CAG8702201.1"/>
    <property type="molecule type" value="Genomic_DNA"/>
</dbReference>
<dbReference type="GO" id="GO:0015035">
    <property type="term" value="F:protein-disulfide reductase activity"/>
    <property type="evidence" value="ECO:0007669"/>
    <property type="project" value="InterPro"/>
</dbReference>
<dbReference type="CDD" id="cd02947">
    <property type="entry name" value="TRX_family"/>
    <property type="match status" value="1"/>
</dbReference>
<evidence type="ECO:0000256" key="3">
    <source>
        <dbReference type="PIRSR" id="PIRSR000077-1"/>
    </source>
</evidence>
<dbReference type="InterPro" id="IPR013766">
    <property type="entry name" value="Thioredoxin_domain"/>
</dbReference>
<dbReference type="SUPFAM" id="SSF52833">
    <property type="entry name" value="Thioredoxin-like"/>
    <property type="match status" value="1"/>
</dbReference>